<reference evidence="8" key="1">
    <citation type="submission" date="2022-09" db="EMBL/GenBank/DDBJ databases">
        <title>Actin cytoskeleton and complex cell architecture in an #Asgard archaeon.</title>
        <authorList>
            <person name="Ponce Toledo R.I."/>
            <person name="Schleper C."/>
            <person name="Rodrigues Oliveira T."/>
            <person name="Wollweber F."/>
            <person name="Xu J."/>
            <person name="Rittmann S."/>
            <person name="Klingl A."/>
            <person name="Pilhofer M."/>
        </authorList>
    </citation>
    <scope>NUCLEOTIDE SEQUENCE</scope>
    <source>
        <strain evidence="8">B-35</strain>
    </source>
</reference>
<evidence type="ECO:0000256" key="2">
    <source>
        <dbReference type="ARBA" id="ARBA00029447"/>
    </source>
</evidence>
<organism evidence="8 9">
    <name type="scientific">Candidatus Lokiarchaeum ossiferum</name>
    <dbReference type="NCBI Taxonomy" id="2951803"/>
    <lineage>
        <taxon>Archaea</taxon>
        <taxon>Promethearchaeati</taxon>
        <taxon>Promethearchaeota</taxon>
        <taxon>Promethearchaeia</taxon>
        <taxon>Promethearchaeales</taxon>
        <taxon>Promethearchaeaceae</taxon>
        <taxon>Candidatus Lokiarchaeum</taxon>
    </lineage>
</organism>
<name>A0ABY6HNX4_9ARCH</name>
<dbReference type="PRINTS" id="PR00260">
    <property type="entry name" value="CHEMTRNSDUCR"/>
</dbReference>
<dbReference type="PROSITE" id="PS50111">
    <property type="entry name" value="CHEMOTAXIS_TRANSDUC_2"/>
    <property type="match status" value="1"/>
</dbReference>
<dbReference type="InterPro" id="IPR004090">
    <property type="entry name" value="Chemotax_Me-accpt_rcpt"/>
</dbReference>
<evidence type="ECO:0000259" key="6">
    <source>
        <dbReference type="PROSITE" id="PS50111"/>
    </source>
</evidence>
<keyword evidence="1 3" id="KW-0807">Transducer</keyword>
<sequence length="547" mass="59497">MKSAQLIKKLQNIRVQMLLNFVIPAFLVFAIAMTITYFIGTYSTGDILLPLVIGNGVLIPLSLGLIIYAISNNIAKPVNTLTQMAQKIADGESSSESTQEITAKGELLILSQSLNKMITRINSELEYNRLLVNNSSSPLISLSSDYQIIQVGTNLKSITGFNSSYYLNHPLSKLFANMDDGKKVISDLNRYKKVDGISCTLNNYSGNPNLFAKIYINPLISKDGQKLGYLATIIDERKNRTMTNSIQKVAEEVSSMAQHMSASTDQLYSSLNTLSINSEDLAKGASTQSSTMGEIGTAITNVKNLSEEVVSVNQEVAAITMETKLLAEQSNEQIKTVSSKINTINENSQTLSAILANLLDKSQGITKIVEVITSIANETNLLALNAAIEAARAGDAGKGFAVVAEQVRKLAEDSKDAGEQINQLILDIQEEVENAALSSEATLDSILTGEQSLSKANQEFISLFKSIDKIDESVNQTAQKIFTTDQFIDVIANNFTQINAVVQQTSGTAQEFSTSAIEISSEIEKVNSNTLQLESTTRHLFEEITNL</sequence>
<comment type="similarity">
    <text evidence="2">Belongs to the methyl-accepting chemotaxis (MCP) protein family.</text>
</comment>
<evidence type="ECO:0000313" key="9">
    <source>
        <dbReference type="Proteomes" id="UP001208689"/>
    </source>
</evidence>
<evidence type="ECO:0000256" key="5">
    <source>
        <dbReference type="SAM" id="Phobius"/>
    </source>
</evidence>
<dbReference type="Gene3D" id="1.10.287.950">
    <property type="entry name" value="Methyl-accepting chemotaxis protein"/>
    <property type="match status" value="1"/>
</dbReference>
<dbReference type="Pfam" id="PF00015">
    <property type="entry name" value="MCPsignal"/>
    <property type="match status" value="1"/>
</dbReference>
<evidence type="ECO:0000256" key="4">
    <source>
        <dbReference type="SAM" id="Coils"/>
    </source>
</evidence>
<accession>A0ABY6HNX4</accession>
<dbReference type="Proteomes" id="UP001208689">
    <property type="component" value="Chromosome"/>
</dbReference>
<dbReference type="SUPFAM" id="SSF58104">
    <property type="entry name" value="Methyl-accepting chemotaxis protein (MCP) signaling domain"/>
    <property type="match status" value="1"/>
</dbReference>
<dbReference type="Gene3D" id="6.10.340.10">
    <property type="match status" value="1"/>
</dbReference>
<gene>
    <name evidence="8" type="ORF">NEF87_000877</name>
</gene>
<evidence type="ECO:0000256" key="1">
    <source>
        <dbReference type="ARBA" id="ARBA00023224"/>
    </source>
</evidence>
<evidence type="ECO:0008006" key="10">
    <source>
        <dbReference type="Google" id="ProtNLM"/>
    </source>
</evidence>
<keyword evidence="5" id="KW-1133">Transmembrane helix</keyword>
<keyword evidence="9" id="KW-1185">Reference proteome</keyword>
<dbReference type="PROSITE" id="PS50885">
    <property type="entry name" value="HAMP"/>
    <property type="match status" value="1"/>
</dbReference>
<feature type="transmembrane region" description="Helical" evidence="5">
    <location>
        <begin position="47"/>
        <end position="70"/>
    </location>
</feature>
<feature type="coiled-coil region" evidence="4">
    <location>
        <begin position="302"/>
        <end position="347"/>
    </location>
</feature>
<dbReference type="SMART" id="SM00304">
    <property type="entry name" value="HAMP"/>
    <property type="match status" value="1"/>
</dbReference>
<feature type="transmembrane region" description="Helical" evidence="5">
    <location>
        <begin position="21"/>
        <end position="41"/>
    </location>
</feature>
<dbReference type="CDD" id="cd06225">
    <property type="entry name" value="HAMP"/>
    <property type="match status" value="1"/>
</dbReference>
<keyword evidence="5" id="KW-0472">Membrane</keyword>
<proteinExistence type="inferred from homology"/>
<feature type="domain" description="Methyl-accepting transducer" evidence="6">
    <location>
        <begin position="263"/>
        <end position="520"/>
    </location>
</feature>
<feature type="domain" description="HAMP" evidence="7">
    <location>
        <begin position="72"/>
        <end position="126"/>
    </location>
</feature>
<dbReference type="InterPro" id="IPR003660">
    <property type="entry name" value="HAMP_dom"/>
</dbReference>
<keyword evidence="5" id="KW-0812">Transmembrane</keyword>
<evidence type="ECO:0000256" key="3">
    <source>
        <dbReference type="PROSITE-ProRule" id="PRU00284"/>
    </source>
</evidence>
<evidence type="ECO:0000259" key="7">
    <source>
        <dbReference type="PROSITE" id="PS50885"/>
    </source>
</evidence>
<dbReference type="Pfam" id="PF00672">
    <property type="entry name" value="HAMP"/>
    <property type="match status" value="1"/>
</dbReference>
<dbReference type="PANTHER" id="PTHR32089:SF112">
    <property type="entry name" value="LYSOZYME-LIKE PROTEIN-RELATED"/>
    <property type="match status" value="1"/>
</dbReference>
<evidence type="ECO:0000313" key="8">
    <source>
        <dbReference type="EMBL" id="UYP44592.1"/>
    </source>
</evidence>
<dbReference type="EMBL" id="CP104013">
    <property type="protein sequence ID" value="UYP44592.1"/>
    <property type="molecule type" value="Genomic_DNA"/>
</dbReference>
<keyword evidence="4" id="KW-0175">Coiled coil</keyword>
<dbReference type="InterPro" id="IPR004089">
    <property type="entry name" value="MCPsignal_dom"/>
</dbReference>
<dbReference type="PANTHER" id="PTHR32089">
    <property type="entry name" value="METHYL-ACCEPTING CHEMOTAXIS PROTEIN MCPB"/>
    <property type="match status" value="1"/>
</dbReference>
<protein>
    <recommendedName>
        <fullName evidence="10">Methyl-accepting chemotaxis protein</fullName>
    </recommendedName>
</protein>
<dbReference type="SMART" id="SM00283">
    <property type="entry name" value="MA"/>
    <property type="match status" value="1"/>
</dbReference>